<dbReference type="Gene3D" id="1.10.510.10">
    <property type="entry name" value="Transferase(Phosphotransferase) domain 1"/>
    <property type="match status" value="1"/>
</dbReference>
<dbReference type="PANTHER" id="PTHR44329">
    <property type="entry name" value="SERINE/THREONINE-PROTEIN KINASE TNNI3K-RELATED"/>
    <property type="match status" value="1"/>
</dbReference>
<dbReference type="InterPro" id="IPR051681">
    <property type="entry name" value="Ser/Thr_Kinases-Pseudokinases"/>
</dbReference>
<keyword evidence="2" id="KW-0547">Nucleotide-binding</keyword>
<protein>
    <recommendedName>
        <fullName evidence="5">Protein kinase domain-containing protein</fullName>
    </recommendedName>
</protein>
<dbReference type="SUPFAM" id="SSF56112">
    <property type="entry name" value="Protein kinase-like (PK-like)"/>
    <property type="match status" value="2"/>
</dbReference>
<dbReference type="EMBL" id="PQFF01000346">
    <property type="protein sequence ID" value="RHZ57539.1"/>
    <property type="molecule type" value="Genomic_DNA"/>
</dbReference>
<name>A0A397H470_9GLOM</name>
<organism evidence="6 7">
    <name type="scientific">Diversispora epigaea</name>
    <dbReference type="NCBI Taxonomy" id="1348612"/>
    <lineage>
        <taxon>Eukaryota</taxon>
        <taxon>Fungi</taxon>
        <taxon>Fungi incertae sedis</taxon>
        <taxon>Mucoromycota</taxon>
        <taxon>Glomeromycotina</taxon>
        <taxon>Glomeromycetes</taxon>
        <taxon>Diversisporales</taxon>
        <taxon>Diversisporaceae</taxon>
        <taxon>Diversispora</taxon>
    </lineage>
</organism>
<evidence type="ECO:0000256" key="3">
    <source>
        <dbReference type="ARBA" id="ARBA00022777"/>
    </source>
</evidence>
<evidence type="ECO:0000313" key="6">
    <source>
        <dbReference type="EMBL" id="RHZ57539.1"/>
    </source>
</evidence>
<keyword evidence="4" id="KW-0067">ATP-binding</keyword>
<dbReference type="GO" id="GO:0005524">
    <property type="term" value="F:ATP binding"/>
    <property type="evidence" value="ECO:0007669"/>
    <property type="project" value="UniProtKB-KW"/>
</dbReference>
<evidence type="ECO:0000256" key="1">
    <source>
        <dbReference type="ARBA" id="ARBA00022679"/>
    </source>
</evidence>
<evidence type="ECO:0000259" key="5">
    <source>
        <dbReference type="PROSITE" id="PS50011"/>
    </source>
</evidence>
<dbReference type="PANTHER" id="PTHR44329:SF288">
    <property type="entry name" value="MITOGEN-ACTIVATED PROTEIN KINASE KINASE KINASE 20"/>
    <property type="match status" value="1"/>
</dbReference>
<sequence length="322" mass="37540">MNIDSFIKRTQSPNNRTYDPHLIWVPFEEFKGVKKIGQGGFSQIFKATWKIQSDINYDGNVKRSSKQEIVLKVLNNSQNVDTEFLNELKHTFQLIANSGNMNIDSFIKRTQSPNNRTYDPHLIWVPFEEFKGVKKIGQGGFSQIFKATWKIQSDINYDGNVKRSSKQEIVLKVLNNSQNVDTEFLNELKHTFQLSGYIIKCQGVTQDPQTKNYALVLEYARNGDLHHFIHKNFENFTWSVKIHYLNCIIRRINEIHDKKIIHRDLHSGNIIVNNNYRYYDYGNYPIISDLGFSQPASIDSNLSRESQIYGIITYMAPELFKN</sequence>
<dbReference type="Pfam" id="PF07714">
    <property type="entry name" value="PK_Tyr_Ser-Thr"/>
    <property type="match status" value="1"/>
</dbReference>
<dbReference type="GO" id="GO:0004674">
    <property type="term" value="F:protein serine/threonine kinase activity"/>
    <property type="evidence" value="ECO:0007669"/>
    <property type="project" value="TreeGrafter"/>
</dbReference>
<feature type="domain" description="Protein kinase" evidence="5">
    <location>
        <begin position="130"/>
        <end position="322"/>
    </location>
</feature>
<dbReference type="AlphaFoldDB" id="A0A397H470"/>
<keyword evidence="1" id="KW-0808">Transferase</keyword>
<evidence type="ECO:0000313" key="7">
    <source>
        <dbReference type="Proteomes" id="UP000266861"/>
    </source>
</evidence>
<comment type="caution">
    <text evidence="6">The sequence shown here is derived from an EMBL/GenBank/DDBJ whole genome shotgun (WGS) entry which is preliminary data.</text>
</comment>
<dbReference type="CDD" id="cd00180">
    <property type="entry name" value="PKc"/>
    <property type="match status" value="1"/>
</dbReference>
<keyword evidence="7" id="KW-1185">Reference proteome</keyword>
<proteinExistence type="predicted"/>
<dbReference type="Gene3D" id="3.30.200.20">
    <property type="entry name" value="Phosphorylase Kinase, domain 1"/>
    <property type="match status" value="1"/>
</dbReference>
<gene>
    <name evidence="6" type="ORF">Glove_386g2</name>
</gene>
<dbReference type="PROSITE" id="PS50011">
    <property type="entry name" value="PROTEIN_KINASE_DOM"/>
    <property type="match status" value="1"/>
</dbReference>
<dbReference type="Proteomes" id="UP000266861">
    <property type="component" value="Unassembled WGS sequence"/>
</dbReference>
<dbReference type="InterPro" id="IPR001245">
    <property type="entry name" value="Ser-Thr/Tyr_kinase_cat_dom"/>
</dbReference>
<evidence type="ECO:0000256" key="2">
    <source>
        <dbReference type="ARBA" id="ARBA00022741"/>
    </source>
</evidence>
<accession>A0A397H470</accession>
<dbReference type="InterPro" id="IPR011009">
    <property type="entry name" value="Kinase-like_dom_sf"/>
</dbReference>
<evidence type="ECO:0000256" key="4">
    <source>
        <dbReference type="ARBA" id="ARBA00022840"/>
    </source>
</evidence>
<keyword evidence="3" id="KW-0418">Kinase</keyword>
<reference evidence="6 7" key="1">
    <citation type="submission" date="2018-08" db="EMBL/GenBank/DDBJ databases">
        <title>Genome and evolution of the arbuscular mycorrhizal fungus Diversispora epigaea (formerly Glomus versiforme) and its bacterial endosymbionts.</title>
        <authorList>
            <person name="Sun X."/>
            <person name="Fei Z."/>
            <person name="Harrison M."/>
        </authorList>
    </citation>
    <scope>NUCLEOTIDE SEQUENCE [LARGE SCALE GENOMIC DNA]</scope>
    <source>
        <strain evidence="6 7">IT104</strain>
    </source>
</reference>
<dbReference type="InterPro" id="IPR000719">
    <property type="entry name" value="Prot_kinase_dom"/>
</dbReference>